<dbReference type="AlphaFoldDB" id="A0A951U5M8"/>
<name>A0A951U5M8_9CYAN</name>
<protein>
    <submittedName>
        <fullName evidence="1">Uncharacterized protein</fullName>
    </submittedName>
</protein>
<comment type="caution">
    <text evidence="1">The sequence shown here is derived from an EMBL/GenBank/DDBJ whole genome shotgun (WGS) entry which is preliminary data.</text>
</comment>
<reference evidence="1" key="1">
    <citation type="submission" date="2021-05" db="EMBL/GenBank/DDBJ databases">
        <authorList>
            <person name="Pietrasiak N."/>
            <person name="Ward R."/>
            <person name="Stajich J.E."/>
            <person name="Kurbessoian T."/>
        </authorList>
    </citation>
    <scope>NUCLEOTIDE SEQUENCE</scope>
    <source>
        <strain evidence="1">GSE-TBD4-15B</strain>
    </source>
</reference>
<reference evidence="1" key="2">
    <citation type="journal article" date="2022" name="Microbiol. Resour. Announc.">
        <title>Metagenome Sequencing to Explore Phylogenomics of Terrestrial Cyanobacteria.</title>
        <authorList>
            <person name="Ward R.D."/>
            <person name="Stajich J.E."/>
            <person name="Johansen J.R."/>
            <person name="Huntemann M."/>
            <person name="Clum A."/>
            <person name="Foster B."/>
            <person name="Foster B."/>
            <person name="Roux S."/>
            <person name="Palaniappan K."/>
            <person name="Varghese N."/>
            <person name="Mukherjee S."/>
            <person name="Reddy T.B.K."/>
            <person name="Daum C."/>
            <person name="Copeland A."/>
            <person name="Chen I.A."/>
            <person name="Ivanova N.N."/>
            <person name="Kyrpides N.C."/>
            <person name="Shapiro N."/>
            <person name="Eloe-Fadrosh E.A."/>
            <person name="Pietrasiak N."/>
        </authorList>
    </citation>
    <scope>NUCLEOTIDE SEQUENCE</scope>
    <source>
        <strain evidence="1">GSE-TBD4-15B</strain>
    </source>
</reference>
<accession>A0A951U5M8</accession>
<proteinExistence type="predicted"/>
<organism evidence="1 2">
    <name type="scientific">Pegethrix bostrychoides GSE-TBD4-15B</name>
    <dbReference type="NCBI Taxonomy" id="2839662"/>
    <lineage>
        <taxon>Bacteria</taxon>
        <taxon>Bacillati</taxon>
        <taxon>Cyanobacteriota</taxon>
        <taxon>Cyanophyceae</taxon>
        <taxon>Oculatellales</taxon>
        <taxon>Oculatellaceae</taxon>
        <taxon>Pegethrix</taxon>
    </lineage>
</organism>
<evidence type="ECO:0000313" key="2">
    <source>
        <dbReference type="Proteomes" id="UP000707356"/>
    </source>
</evidence>
<sequence length="66" mass="7571">MFTHFLTFELDWLPPAQLQAAILKELGQYGEPLRWAIVEASRCEKVQVEAVVTTTEQNLRLVPTSR</sequence>
<dbReference type="EMBL" id="JAHHHV010000071">
    <property type="protein sequence ID" value="MBW4466785.1"/>
    <property type="molecule type" value="Genomic_DNA"/>
</dbReference>
<dbReference type="Proteomes" id="UP000707356">
    <property type="component" value="Unassembled WGS sequence"/>
</dbReference>
<evidence type="ECO:0000313" key="1">
    <source>
        <dbReference type="EMBL" id="MBW4466785.1"/>
    </source>
</evidence>
<gene>
    <name evidence="1" type="ORF">KME07_15285</name>
</gene>